<dbReference type="Pfam" id="PF05645">
    <property type="entry name" value="RNA_pol_Rpc82"/>
    <property type="match status" value="1"/>
</dbReference>
<dbReference type="OrthoDB" id="272392at2759"/>
<dbReference type="PANTHER" id="PTHR12949">
    <property type="entry name" value="RNA POLYMERASE III DNA DIRECTED -RELATED"/>
    <property type="match status" value="1"/>
</dbReference>
<keyword evidence="4 6" id="KW-0804">Transcription</keyword>
<gene>
    <name evidence="10" type="primary">POLR3C</name>
    <name evidence="10" type="ORF">Bhyg_12683</name>
</gene>
<sequence>KLCSTIFERHFGKNVQIVGDCLFSAVHSRTLSMIVKSTGLPRSDVAYALAVLIKFRLVKFEDVNNDNFAEYSLNRDSVLLILRYPRYVHLIQTKFGMVAAGLVEELLRSGSQTASKLIAHCFDSKTKTSLTEHRDSFNELCQSMYLFRAPSVANKEQENAAVPKLQIDEHNLFATVDLDLNEITRLKEDETVVTKDRDVFWMVNTDRFHQEFRDELILSAVERKINANASEVMKHILHQMYLRTKPWEPSSNPIPFVEIRQLIEKDSANSELIKYLDQYVSIIMDDQLKFLVKYGDMGGGQYVVQMKYIVEQLTWACIENIITEKFGSKAARIFRVVRLRKFSEQEDIQKEAMVPSKEAKLFTYKLLEEHFLQTKTVRKAGGGGAGMAKSFFLFYVSQTQIVSMLLEICYKALFNSMTRSTFNKTENRGLIEKSQRVDGIVEAMKERGDPEEYITEIQDTLTPPEQEVLQKARTRIKNLDSAEIGLEETMFLFQLYENYKN</sequence>
<feature type="domain" description="RNA polymerase III subunit RPC82-related helix-turn-helix" evidence="8">
    <location>
        <begin position="1"/>
        <end position="60"/>
    </location>
</feature>
<dbReference type="Pfam" id="PF20912">
    <property type="entry name" value="RPC3_helical"/>
    <property type="match status" value="1"/>
</dbReference>
<protein>
    <recommendedName>
        <fullName evidence="6">DNA-directed RNA polymerase III subunit RPC3</fullName>
        <shortName evidence="6">RNA polymerase III subunit C3</shortName>
    </recommendedName>
</protein>
<dbReference type="Proteomes" id="UP001151699">
    <property type="component" value="Chromosome X"/>
</dbReference>
<dbReference type="AlphaFoldDB" id="A0A9Q0MXS0"/>
<feature type="non-terminal residue" evidence="10">
    <location>
        <position position="501"/>
    </location>
</feature>
<dbReference type="InterPro" id="IPR055207">
    <property type="entry name" value="POLR3C_WHD"/>
</dbReference>
<evidence type="ECO:0000256" key="1">
    <source>
        <dbReference type="ARBA" id="ARBA00004123"/>
    </source>
</evidence>
<comment type="function">
    <text evidence="6">DNA-dependent RNA polymerase catalyzes the transcription of DNA into RNA using the four ribonucleoside triphosphates as substrates. Specific core component of RNA polymerase III which synthesizes small RNAs, such as 5S rRNA and tRNAs.</text>
</comment>
<keyword evidence="3 6" id="KW-0240">DNA-directed RNA polymerase</keyword>
<proteinExistence type="inferred from homology"/>
<name>A0A9Q0MXS0_9DIPT</name>
<dbReference type="GO" id="GO:0006351">
    <property type="term" value="P:DNA-templated transcription"/>
    <property type="evidence" value="ECO:0007669"/>
    <property type="project" value="InterPro"/>
</dbReference>
<organism evidence="10 11">
    <name type="scientific">Pseudolycoriella hygida</name>
    <dbReference type="NCBI Taxonomy" id="35572"/>
    <lineage>
        <taxon>Eukaryota</taxon>
        <taxon>Metazoa</taxon>
        <taxon>Ecdysozoa</taxon>
        <taxon>Arthropoda</taxon>
        <taxon>Hexapoda</taxon>
        <taxon>Insecta</taxon>
        <taxon>Pterygota</taxon>
        <taxon>Neoptera</taxon>
        <taxon>Endopterygota</taxon>
        <taxon>Diptera</taxon>
        <taxon>Nematocera</taxon>
        <taxon>Sciaroidea</taxon>
        <taxon>Sciaridae</taxon>
        <taxon>Pseudolycoriella</taxon>
    </lineage>
</organism>
<comment type="subcellular location">
    <subcellularLocation>
        <location evidence="1 6">Nucleus</location>
    </subcellularLocation>
</comment>
<evidence type="ECO:0000259" key="7">
    <source>
        <dbReference type="Pfam" id="PF05645"/>
    </source>
</evidence>
<evidence type="ECO:0000256" key="4">
    <source>
        <dbReference type="ARBA" id="ARBA00023163"/>
    </source>
</evidence>
<dbReference type="InterPro" id="IPR013197">
    <property type="entry name" value="RNA_pol_III_RPC82-rel_HTH"/>
</dbReference>
<evidence type="ECO:0000256" key="5">
    <source>
        <dbReference type="ARBA" id="ARBA00023242"/>
    </source>
</evidence>
<dbReference type="Pfam" id="PF08221">
    <property type="entry name" value="HTH_9"/>
    <property type="match status" value="1"/>
</dbReference>
<dbReference type="FunFam" id="1.10.10.10:FF:000199">
    <property type="entry name" value="DNA-directed RNA polymerase III subunit RPC3"/>
    <property type="match status" value="1"/>
</dbReference>
<dbReference type="InterPro" id="IPR008806">
    <property type="entry name" value="RNA_pol_III_Rpc82_C"/>
</dbReference>
<evidence type="ECO:0000313" key="10">
    <source>
        <dbReference type="EMBL" id="KAJ6639936.1"/>
    </source>
</evidence>
<evidence type="ECO:0000313" key="11">
    <source>
        <dbReference type="Proteomes" id="UP001151699"/>
    </source>
</evidence>
<reference evidence="10" key="1">
    <citation type="submission" date="2022-07" db="EMBL/GenBank/DDBJ databases">
        <authorList>
            <person name="Trinca V."/>
            <person name="Uliana J.V.C."/>
            <person name="Torres T.T."/>
            <person name="Ward R.J."/>
            <person name="Monesi N."/>
        </authorList>
    </citation>
    <scope>NUCLEOTIDE SEQUENCE</scope>
    <source>
        <strain evidence="10">HSMRA1968</strain>
        <tissue evidence="10">Whole embryos</tissue>
    </source>
</reference>
<evidence type="ECO:0000256" key="3">
    <source>
        <dbReference type="ARBA" id="ARBA00022478"/>
    </source>
</evidence>
<evidence type="ECO:0000256" key="6">
    <source>
        <dbReference type="RuleBase" id="RU367076"/>
    </source>
</evidence>
<dbReference type="EMBL" id="WJQU01000003">
    <property type="protein sequence ID" value="KAJ6639936.1"/>
    <property type="molecule type" value="Genomic_DNA"/>
</dbReference>
<dbReference type="Pfam" id="PF22536">
    <property type="entry name" value="WHD_POLR3C"/>
    <property type="match status" value="1"/>
</dbReference>
<dbReference type="InterPro" id="IPR039748">
    <property type="entry name" value="RPC3"/>
</dbReference>
<comment type="similarity">
    <text evidence="2 6">Belongs to the eukaryotic RPC3/POLR3C RNA polymerase subunit family.</text>
</comment>
<dbReference type="Gene3D" id="6.10.140.1450">
    <property type="match status" value="1"/>
</dbReference>
<keyword evidence="11" id="KW-1185">Reference proteome</keyword>
<dbReference type="Gene3D" id="1.10.10.10">
    <property type="entry name" value="Winged helix-like DNA-binding domain superfamily/Winged helix DNA-binding domain"/>
    <property type="match status" value="4"/>
</dbReference>
<evidence type="ECO:0000259" key="8">
    <source>
        <dbReference type="Pfam" id="PF08221"/>
    </source>
</evidence>
<dbReference type="InterPro" id="IPR036388">
    <property type="entry name" value="WH-like_DNA-bd_sf"/>
</dbReference>
<feature type="domain" description="DNA-directed RNA polymerase III subunit RPC3 winged-helix" evidence="9">
    <location>
        <begin position="318"/>
        <end position="396"/>
    </location>
</feature>
<feature type="domain" description="RNA polymerase III Rpc82 C -terminal" evidence="7">
    <location>
        <begin position="151"/>
        <end position="313"/>
    </location>
</feature>
<dbReference type="PANTHER" id="PTHR12949:SF0">
    <property type="entry name" value="DNA-DIRECTED RNA POLYMERASE III SUBUNIT RPC3"/>
    <property type="match status" value="1"/>
</dbReference>
<dbReference type="GO" id="GO:0005666">
    <property type="term" value="C:RNA polymerase III complex"/>
    <property type="evidence" value="ECO:0007669"/>
    <property type="project" value="UniProtKB-UniRule"/>
</dbReference>
<evidence type="ECO:0000256" key="2">
    <source>
        <dbReference type="ARBA" id="ARBA00007206"/>
    </source>
</evidence>
<evidence type="ECO:0000259" key="9">
    <source>
        <dbReference type="Pfam" id="PF22536"/>
    </source>
</evidence>
<keyword evidence="5 6" id="KW-0539">Nucleus</keyword>
<dbReference type="GO" id="GO:0003697">
    <property type="term" value="F:single-stranded DNA binding"/>
    <property type="evidence" value="ECO:0007669"/>
    <property type="project" value="UniProtKB-UniRule"/>
</dbReference>
<accession>A0A9Q0MXS0</accession>
<feature type="non-terminal residue" evidence="10">
    <location>
        <position position="1"/>
    </location>
</feature>
<comment type="subunit">
    <text evidence="6">Component of the RNA polymerase III (Pol III) complex consisting of 17 subunits.</text>
</comment>
<comment type="caution">
    <text evidence="10">The sequence shown here is derived from an EMBL/GenBank/DDBJ whole genome shotgun (WGS) entry which is preliminary data.</text>
</comment>